<dbReference type="Proteomes" id="UP000651852">
    <property type="component" value="Unassembled WGS sequence"/>
</dbReference>
<keyword evidence="3" id="KW-1185">Reference proteome</keyword>
<feature type="region of interest" description="Disordered" evidence="1">
    <location>
        <begin position="1"/>
        <end position="24"/>
    </location>
</feature>
<accession>A0ABR7ATS0</accession>
<proteinExistence type="predicted"/>
<dbReference type="EMBL" id="JACONW010000002">
    <property type="protein sequence ID" value="MBC3948319.1"/>
    <property type="molecule type" value="Genomic_DNA"/>
</dbReference>
<evidence type="ECO:0000313" key="3">
    <source>
        <dbReference type="Proteomes" id="UP000651852"/>
    </source>
</evidence>
<comment type="caution">
    <text evidence="2">The sequence shown here is derived from an EMBL/GenBank/DDBJ whole genome shotgun (WGS) entry which is preliminary data.</text>
</comment>
<evidence type="ECO:0000256" key="1">
    <source>
        <dbReference type="SAM" id="MobiDB-lite"/>
    </source>
</evidence>
<evidence type="ECO:0000313" key="2">
    <source>
        <dbReference type="EMBL" id="MBC3948319.1"/>
    </source>
</evidence>
<name>A0ABR7ATS0_9PSED</name>
<dbReference type="RefSeq" id="WP_187520118.1">
    <property type="nucleotide sequence ID" value="NZ_JACONW010000002.1"/>
</dbReference>
<sequence length="81" mass="9506">MPDFDLERYQDSAQGRASVRSRDRWGNEKPRFDEFAHDYDNPIDRKARREREQDRRLKLKANIQACIAQMELICPPKGGAA</sequence>
<gene>
    <name evidence="2" type="ORF">H8S59_00840</name>
</gene>
<reference evidence="2 3" key="1">
    <citation type="submission" date="2020-08" db="EMBL/GenBank/DDBJ databases">
        <title>Putative novel bacterial strains isolated from necrotic wheat leaf tissues caused by Xanthomonas translucens.</title>
        <authorList>
            <person name="Tambong J.T."/>
        </authorList>
    </citation>
    <scope>NUCLEOTIDE SEQUENCE [LARGE SCALE GENOMIC DNA]</scope>
    <source>
        <strain evidence="2 3">DOAB 1069</strain>
    </source>
</reference>
<feature type="compositionally biased region" description="Basic and acidic residues" evidence="1">
    <location>
        <begin position="1"/>
        <end position="10"/>
    </location>
</feature>
<protein>
    <submittedName>
        <fullName evidence="2">Uncharacterized protein</fullName>
    </submittedName>
</protein>
<organism evidence="2 3">
    <name type="scientific">Pseudomonas folii</name>
    <dbReference type="NCBI Taxonomy" id="2762593"/>
    <lineage>
        <taxon>Bacteria</taxon>
        <taxon>Pseudomonadati</taxon>
        <taxon>Pseudomonadota</taxon>
        <taxon>Gammaproteobacteria</taxon>
        <taxon>Pseudomonadales</taxon>
        <taxon>Pseudomonadaceae</taxon>
        <taxon>Pseudomonas</taxon>
    </lineage>
</organism>